<keyword evidence="1" id="KW-1133">Transmembrane helix</keyword>
<feature type="transmembrane region" description="Helical" evidence="1">
    <location>
        <begin position="55"/>
        <end position="79"/>
    </location>
</feature>
<protein>
    <submittedName>
        <fullName evidence="2">Uncharacterized protein</fullName>
    </submittedName>
</protein>
<dbReference type="RefSeq" id="WP_106305043.1">
    <property type="nucleotide sequence ID" value="NZ_PVWO01000140.1"/>
</dbReference>
<dbReference type="Proteomes" id="UP000238937">
    <property type="component" value="Unassembled WGS sequence"/>
</dbReference>
<evidence type="ECO:0000313" key="2">
    <source>
        <dbReference type="EMBL" id="PSB56192.1"/>
    </source>
</evidence>
<keyword evidence="1" id="KW-0472">Membrane</keyword>
<name>A0A2T1GF23_9CYAN</name>
<keyword evidence="3" id="KW-1185">Reference proteome</keyword>
<evidence type="ECO:0000256" key="1">
    <source>
        <dbReference type="SAM" id="Phobius"/>
    </source>
</evidence>
<dbReference type="AlphaFoldDB" id="A0A2T1GF23"/>
<reference evidence="2 3" key="1">
    <citation type="submission" date="2018-03" db="EMBL/GenBank/DDBJ databases">
        <title>The ancient ancestry and fast evolution of plastids.</title>
        <authorList>
            <person name="Moore K.R."/>
            <person name="Magnabosco C."/>
            <person name="Momper L."/>
            <person name="Gold D.A."/>
            <person name="Bosak T."/>
            <person name="Fournier G.P."/>
        </authorList>
    </citation>
    <scope>NUCLEOTIDE SEQUENCE [LARGE SCALE GENOMIC DNA]</scope>
    <source>
        <strain evidence="2 3">CCALA 037</strain>
    </source>
</reference>
<dbReference type="OrthoDB" id="427133at2"/>
<gene>
    <name evidence="2" type="ORF">C7B77_12705</name>
</gene>
<evidence type="ECO:0000313" key="3">
    <source>
        <dbReference type="Proteomes" id="UP000238937"/>
    </source>
</evidence>
<comment type="caution">
    <text evidence="2">The sequence shown here is derived from an EMBL/GenBank/DDBJ whole genome shotgun (WGS) entry which is preliminary data.</text>
</comment>
<keyword evidence="1" id="KW-0812">Transmembrane</keyword>
<accession>A0A2T1GF23</accession>
<sequence>MSQKTETDLRELKDLINALDKKIDLGFAEVKGEFKEVNARLTLVEASITKLDGRLWGFIGLALTVTLGSLLTVFIRFMFANTPNI</sequence>
<proteinExistence type="predicted"/>
<organism evidence="2 3">
    <name type="scientific">Chamaesiphon polymorphus CCALA 037</name>
    <dbReference type="NCBI Taxonomy" id="2107692"/>
    <lineage>
        <taxon>Bacteria</taxon>
        <taxon>Bacillati</taxon>
        <taxon>Cyanobacteriota</taxon>
        <taxon>Cyanophyceae</taxon>
        <taxon>Gomontiellales</taxon>
        <taxon>Chamaesiphonaceae</taxon>
        <taxon>Chamaesiphon</taxon>
    </lineage>
</organism>
<dbReference type="EMBL" id="PVWO01000140">
    <property type="protein sequence ID" value="PSB56192.1"/>
    <property type="molecule type" value="Genomic_DNA"/>
</dbReference>